<dbReference type="Proteomes" id="UP000318138">
    <property type="component" value="Chromosome"/>
</dbReference>
<keyword evidence="2" id="KW-1185">Reference proteome</keyword>
<dbReference type="KEGG" id="psua:FLK61_35200"/>
<dbReference type="RefSeq" id="WP_176009900.1">
    <property type="nucleotide sequence ID" value="NZ_CP041372.2"/>
</dbReference>
<organism evidence="1 2">
    <name type="scientific">Paenalkalicoccus suaedae</name>
    <dbReference type="NCBI Taxonomy" id="2592382"/>
    <lineage>
        <taxon>Bacteria</taxon>
        <taxon>Bacillati</taxon>
        <taxon>Bacillota</taxon>
        <taxon>Bacilli</taxon>
        <taxon>Bacillales</taxon>
        <taxon>Bacillaceae</taxon>
        <taxon>Paenalkalicoccus</taxon>
    </lineage>
</organism>
<reference evidence="2" key="1">
    <citation type="submission" date="2019-07" db="EMBL/GenBank/DDBJ databases">
        <title>Bacillus alkalisoli sp. nov. isolated from saline soil.</title>
        <authorList>
            <person name="Sun J.-Q."/>
            <person name="Xu L."/>
        </authorList>
    </citation>
    <scope>NUCLEOTIDE SEQUENCE [LARGE SCALE GENOMIC DNA]</scope>
    <source>
        <strain evidence="2">M4U3P1</strain>
    </source>
</reference>
<evidence type="ECO:0000313" key="1">
    <source>
        <dbReference type="EMBL" id="QKS71917.1"/>
    </source>
</evidence>
<sequence length="62" mass="7251">MEEKQSTNLNNKLNVSVNILQIDLFHKVLNLTEELFEQSTPEVREEFMDKLDAILSEVEESQ</sequence>
<proteinExistence type="predicted"/>
<evidence type="ECO:0000313" key="2">
    <source>
        <dbReference type="Proteomes" id="UP000318138"/>
    </source>
</evidence>
<dbReference type="AlphaFoldDB" id="A0A859FFN2"/>
<dbReference type="EMBL" id="CP041372">
    <property type="protein sequence ID" value="QKS71917.1"/>
    <property type="molecule type" value="Genomic_DNA"/>
</dbReference>
<gene>
    <name evidence="1" type="ORF">FLK61_35200</name>
</gene>
<accession>A0A859FFN2</accession>
<protein>
    <submittedName>
        <fullName evidence="1">Uncharacterized protein</fullName>
    </submittedName>
</protein>
<name>A0A859FFN2_9BACI</name>